<dbReference type="Proteomes" id="UP000018439">
    <property type="component" value="Chromosome"/>
</dbReference>
<feature type="transmembrane region" description="Helical" evidence="1">
    <location>
        <begin position="20"/>
        <end position="44"/>
    </location>
</feature>
<dbReference type="HOGENOM" id="CLU_025041_0_0_10"/>
<gene>
    <name evidence="2" type="ORF">Bcop_2188</name>
</gene>
<dbReference type="Pfam" id="PF14121">
    <property type="entry name" value="Porin_10"/>
    <property type="match status" value="1"/>
</dbReference>
<accession>F3ZTW8</accession>
<reference evidence="2 3" key="1">
    <citation type="journal article" date="2011" name="Stand. Genomic Sci.">
        <title>Non-contiguous finished genome sequence of Bacteroides coprosuis type strain (PC139).</title>
        <authorList>
            <person name="Land M."/>
            <person name="Held B."/>
            <person name="Gronow S."/>
            <person name="Abt B."/>
            <person name="Lucas S."/>
            <person name="Del Rio T.G."/>
            <person name="Nolan M."/>
            <person name="Tice H."/>
            <person name="Cheng J.F."/>
            <person name="Pitluck S."/>
            <person name="Liolios K."/>
            <person name="Pagani I."/>
            <person name="Ivanova N."/>
            <person name="Mavromatis K."/>
            <person name="Mikhailova N."/>
            <person name="Pati A."/>
            <person name="Tapia R."/>
            <person name="Han C."/>
            <person name="Goodwin L."/>
            <person name="Chen A."/>
            <person name="Palaniappan K."/>
            <person name="Hauser L."/>
            <person name="Brambilla E.M."/>
            <person name="Rohde M."/>
            <person name="Goker M."/>
            <person name="Detter J.C."/>
            <person name="Woyke T."/>
            <person name="Bristow J."/>
            <person name="Eisen J.A."/>
            <person name="Markowitz V."/>
            <person name="Hugenholtz P."/>
            <person name="Kyrpides N.C."/>
            <person name="Klenk H.P."/>
            <person name="Lapidus A."/>
        </authorList>
    </citation>
    <scope>NUCLEOTIDE SEQUENCE</scope>
    <source>
        <strain evidence="2 3">DSM 18011</strain>
    </source>
</reference>
<name>F3ZTW8_9BACE</name>
<dbReference type="STRING" id="679937.Bcop_2188"/>
<dbReference type="InterPro" id="IPR025631">
    <property type="entry name" value="Porin_10"/>
</dbReference>
<evidence type="ECO:0000313" key="3">
    <source>
        <dbReference type="Proteomes" id="UP000018439"/>
    </source>
</evidence>
<dbReference type="AlphaFoldDB" id="F3ZTW8"/>
<sequence>MDLSVLLNKDGLKDYPKIVFVVYLSLIMRKILAILTIFILGGLIPTYAQQVDPTQPQYDEFGNPVDRFGNPLDPSTQPKNLKDSTEAEMETLAPKLYMWKISEKLGIPYRVPADTLYHHFQNSNLDEGIKGHYNHLGNLGSPRMSRIFYERESRDIPLFMQPFSKFYFTPSDLYFTNSNIPYANVSYFSAGNKVNGEDNLKAYFSVNVNKRLAFGFNIDYLYGRGYYKSQNTAFFNGGVFASYHGDKYQAHFVYNNFMLKMAENGGIIDDRYITAPEDMAEGKQEYESQNIPTHLTEAWNRNNNFYIYYNHKYNLGFTRETKIVQQPTDSIQIEGDEELEDAINQPKDSIITEFVPVTSFFHQIKLERTRHKFITKNEPEDFFENTYINFDERISDDLTTYMGLHNTFGISLTEGFNKYAKAGLSAFVTHKLNKYNLLTKDSTREAKYTESQLYLGGELARRQGKLLNYRVIGEFGLSKNYVGTFKVDGDIDFNIKIKQDTLALKGFVSVSNLRPNFYMRHYHSNHFYWDEGKNGMPKFDKEFKQKIGGALSFPKWRTNLQVHIENLKNYTYFGEKATPLQYEDNIQVIGATLEQNFKLGIFHLDNEVTWQKSSKENIIPVPQLSLYHNLYLETKLAKKILTLQLGADVRYFSKYKALSYMPGVQQFHLQPEETAVEIGGYPMINLYANIHLKKTRIYAMLYHVNQGMGDSNYFLAPHYPINPRLFKIGISWNFYD</sequence>
<keyword evidence="1" id="KW-0472">Membrane</keyword>
<evidence type="ECO:0008006" key="4">
    <source>
        <dbReference type="Google" id="ProtNLM"/>
    </source>
</evidence>
<keyword evidence="1" id="KW-0812">Transmembrane</keyword>
<organism evidence="2 3">
    <name type="scientific">Bacteroides coprosuis DSM 18011</name>
    <dbReference type="NCBI Taxonomy" id="679937"/>
    <lineage>
        <taxon>Bacteria</taxon>
        <taxon>Pseudomonadati</taxon>
        <taxon>Bacteroidota</taxon>
        <taxon>Bacteroidia</taxon>
        <taxon>Bacteroidales</taxon>
        <taxon>Bacteroidaceae</taxon>
        <taxon>Bacteroides</taxon>
    </lineage>
</organism>
<dbReference type="eggNOG" id="COG4206">
    <property type="taxonomic scope" value="Bacteria"/>
</dbReference>
<keyword evidence="3" id="KW-1185">Reference proteome</keyword>
<proteinExistence type="predicted"/>
<keyword evidence="1" id="KW-1133">Transmembrane helix</keyword>
<dbReference type="EMBL" id="CM001167">
    <property type="protein sequence ID" value="EGJ72352.1"/>
    <property type="molecule type" value="Genomic_DNA"/>
</dbReference>
<evidence type="ECO:0000256" key="1">
    <source>
        <dbReference type="SAM" id="Phobius"/>
    </source>
</evidence>
<protein>
    <recommendedName>
        <fullName evidence="4">Porin</fullName>
    </recommendedName>
</protein>
<evidence type="ECO:0000313" key="2">
    <source>
        <dbReference type="EMBL" id="EGJ72352.1"/>
    </source>
</evidence>